<protein>
    <submittedName>
        <fullName evidence="1">Uncharacterized protein</fullName>
    </submittedName>
</protein>
<proteinExistence type="predicted"/>
<evidence type="ECO:0000313" key="2">
    <source>
        <dbReference type="Proteomes" id="UP000635245"/>
    </source>
</evidence>
<accession>A0A934V7B8</accession>
<evidence type="ECO:0000313" key="1">
    <source>
        <dbReference type="EMBL" id="MBK1786583.1"/>
    </source>
</evidence>
<keyword evidence="2" id="KW-1185">Reference proteome</keyword>
<sequence length="173" mass="18301">MGLLSRLFGEPLPEPLRESLAAGEHVLAVASTGDGGHIAVTALGLWVPEGGEVRRVGWHLVSKAVWKDGALTLTEADEARTAGKAVLLADRAPVRHALPKPGRIPHLVRQRVEGSIRQRYRKELDGGGAWFVVRKVPGTDSSILQVRPDPGADTDLLASMAEEAAAKLATGAS</sequence>
<dbReference type="AlphaFoldDB" id="A0A934V7B8"/>
<organism evidence="1 2">
    <name type="scientific">Prauserella cavernicola</name>
    <dbReference type="NCBI Taxonomy" id="2800127"/>
    <lineage>
        <taxon>Bacteria</taxon>
        <taxon>Bacillati</taxon>
        <taxon>Actinomycetota</taxon>
        <taxon>Actinomycetes</taxon>
        <taxon>Pseudonocardiales</taxon>
        <taxon>Pseudonocardiaceae</taxon>
        <taxon>Prauserella</taxon>
    </lineage>
</organism>
<reference evidence="1" key="1">
    <citation type="submission" date="2020-12" db="EMBL/GenBank/DDBJ databases">
        <title>Prauserella sp. ASG 168, a novel actinomycete isolated from cave rock.</title>
        <authorList>
            <person name="Suriyachadkun C."/>
        </authorList>
    </citation>
    <scope>NUCLEOTIDE SEQUENCE</scope>
    <source>
        <strain evidence="1">ASG 168</strain>
    </source>
</reference>
<name>A0A934V7B8_9PSEU</name>
<gene>
    <name evidence="1" type="ORF">JHE00_19820</name>
</gene>
<comment type="caution">
    <text evidence="1">The sequence shown here is derived from an EMBL/GenBank/DDBJ whole genome shotgun (WGS) entry which is preliminary data.</text>
</comment>
<dbReference type="EMBL" id="JAENJH010000004">
    <property type="protein sequence ID" value="MBK1786583.1"/>
    <property type="molecule type" value="Genomic_DNA"/>
</dbReference>
<dbReference type="Proteomes" id="UP000635245">
    <property type="component" value="Unassembled WGS sequence"/>
</dbReference>
<dbReference type="RefSeq" id="WP_200320156.1">
    <property type="nucleotide sequence ID" value="NZ_JAENJH010000004.1"/>
</dbReference>